<comment type="similarity">
    <text evidence="2">Belongs to the CRISPR-associated Csm2 family.</text>
</comment>
<comment type="caution">
    <text evidence="7">The sequence shown here is derived from an EMBL/GenBank/DDBJ whole genome shotgun (WGS) entry which is preliminary data.</text>
</comment>
<dbReference type="Pfam" id="PF03750">
    <property type="entry name" value="Csm2_III-A"/>
    <property type="match status" value="1"/>
</dbReference>
<dbReference type="NCBIfam" id="TIGR01870">
    <property type="entry name" value="cas_TM1810_Csm2"/>
    <property type="match status" value="1"/>
</dbReference>
<gene>
    <name evidence="7" type="ORF">BBP19_02310</name>
</gene>
<evidence type="ECO:0000256" key="6">
    <source>
        <dbReference type="ARBA" id="ARBA00031723"/>
    </source>
</evidence>
<evidence type="ECO:0000256" key="4">
    <source>
        <dbReference type="ARBA" id="ARBA00022884"/>
    </source>
</evidence>
<name>A0A1L8Q5G8_STROR</name>
<evidence type="ECO:0000256" key="5">
    <source>
        <dbReference type="ARBA" id="ARBA00023118"/>
    </source>
</evidence>
<proteinExistence type="inferred from homology"/>
<keyword evidence="5" id="KW-0051">Antiviral defense</keyword>
<keyword evidence="4" id="KW-0694">RNA-binding</keyword>
<comment type="function">
    <text evidence="1">This subunit may be involved in monitoring complementarity of crRNA and target RNA.</text>
</comment>
<evidence type="ECO:0000313" key="7">
    <source>
        <dbReference type="EMBL" id="OJG02731.1"/>
    </source>
</evidence>
<evidence type="ECO:0000256" key="1">
    <source>
        <dbReference type="ARBA" id="ARBA00003640"/>
    </source>
</evidence>
<accession>A0A1L8Q5G8</accession>
<sequence length="126" mass="14788">MAILTDDNYVDKAEKTIKNLVTDKRNFKNRNSDVLSMSKLRNLLSLTSTLFDESKVREYEELKDRIAYLKVQFVYQSGREEAVLDLVQKGEILPILKEINSRESLQRFCRYMEALVAYFKFYGGND</sequence>
<dbReference type="EMBL" id="MBDM01000006">
    <property type="protein sequence ID" value="OJG02731.1"/>
    <property type="molecule type" value="Genomic_DNA"/>
</dbReference>
<protein>
    <recommendedName>
        <fullName evidence="3">CRISPR system Cms protein Csm2</fullName>
    </recommendedName>
    <alternativeName>
        <fullName evidence="6">CRISPR type III A-associated protein Csm2</fullName>
    </alternativeName>
</protein>
<dbReference type="AlphaFoldDB" id="A0A1L8Q5G8"/>
<dbReference type="GO" id="GO:0051607">
    <property type="term" value="P:defense response to virus"/>
    <property type="evidence" value="ECO:0007669"/>
    <property type="project" value="UniProtKB-KW"/>
</dbReference>
<reference evidence="7 8" key="1">
    <citation type="submission" date="2016-07" db="EMBL/GenBank/DDBJ databases">
        <title>A clinical isolate of carbapenem-resistant Streptococcus oralis with altered penicillin binding proteins.</title>
        <authorList>
            <person name="Kanji J.N."/>
            <person name="Bharat A."/>
            <person name="Naidu P."/>
            <person name="Martin I."/>
            <person name="Mulvey M.R."/>
            <person name="Panaro C.D."/>
        </authorList>
    </citation>
    <scope>NUCLEOTIDE SEQUENCE [LARGE SCALE GENOMIC DNA]</scope>
    <source>
        <strain evidence="7 8">SC15-3744</strain>
    </source>
</reference>
<evidence type="ECO:0000256" key="3">
    <source>
        <dbReference type="ARBA" id="ARBA00016118"/>
    </source>
</evidence>
<evidence type="ECO:0000313" key="8">
    <source>
        <dbReference type="Proteomes" id="UP000183671"/>
    </source>
</evidence>
<dbReference type="InterPro" id="IPR010149">
    <property type="entry name" value="CRISPR-assoc_prot_Csm2_III-A"/>
</dbReference>
<evidence type="ECO:0000256" key="2">
    <source>
        <dbReference type="ARBA" id="ARBA00006896"/>
    </source>
</evidence>
<organism evidence="7 8">
    <name type="scientific">Streptococcus oralis</name>
    <dbReference type="NCBI Taxonomy" id="1303"/>
    <lineage>
        <taxon>Bacteria</taxon>
        <taxon>Bacillati</taxon>
        <taxon>Bacillota</taxon>
        <taxon>Bacilli</taxon>
        <taxon>Lactobacillales</taxon>
        <taxon>Streptococcaceae</taxon>
        <taxon>Streptococcus</taxon>
    </lineage>
</organism>
<dbReference type="Proteomes" id="UP000183671">
    <property type="component" value="Unassembled WGS sequence"/>
</dbReference>
<dbReference type="RefSeq" id="WP_061586855.1">
    <property type="nucleotide sequence ID" value="NZ_JANCOZ010000007.1"/>
</dbReference>
<dbReference type="GO" id="GO:0003723">
    <property type="term" value="F:RNA binding"/>
    <property type="evidence" value="ECO:0007669"/>
    <property type="project" value="UniProtKB-KW"/>
</dbReference>